<dbReference type="EMBL" id="GBXM01061142">
    <property type="protein sequence ID" value="JAH47435.1"/>
    <property type="molecule type" value="Transcribed_RNA"/>
</dbReference>
<dbReference type="EMBL" id="GBXM01092953">
    <property type="protein sequence ID" value="JAH15624.1"/>
    <property type="molecule type" value="Transcribed_RNA"/>
</dbReference>
<reference evidence="1" key="1">
    <citation type="submission" date="2014-11" db="EMBL/GenBank/DDBJ databases">
        <authorList>
            <person name="Amaro Gonzalez C."/>
        </authorList>
    </citation>
    <scope>NUCLEOTIDE SEQUENCE</scope>
</reference>
<accession>A0A0E9T393</accession>
<dbReference type="AlphaFoldDB" id="A0A0E9T393"/>
<proteinExistence type="predicted"/>
<sequence length="28" mass="3216">MKSIPGTMVNVHRSVGRGKRKLNYLFLI</sequence>
<protein>
    <submittedName>
        <fullName evidence="1">Uncharacterized protein</fullName>
    </submittedName>
</protein>
<organism evidence="1">
    <name type="scientific">Anguilla anguilla</name>
    <name type="common">European freshwater eel</name>
    <name type="synonym">Muraena anguilla</name>
    <dbReference type="NCBI Taxonomy" id="7936"/>
    <lineage>
        <taxon>Eukaryota</taxon>
        <taxon>Metazoa</taxon>
        <taxon>Chordata</taxon>
        <taxon>Craniata</taxon>
        <taxon>Vertebrata</taxon>
        <taxon>Euteleostomi</taxon>
        <taxon>Actinopterygii</taxon>
        <taxon>Neopterygii</taxon>
        <taxon>Teleostei</taxon>
        <taxon>Anguilliformes</taxon>
        <taxon>Anguillidae</taxon>
        <taxon>Anguilla</taxon>
    </lineage>
</organism>
<evidence type="ECO:0000313" key="1">
    <source>
        <dbReference type="EMBL" id="JAH47435.1"/>
    </source>
</evidence>
<reference evidence="1" key="2">
    <citation type="journal article" date="2015" name="Fish Shellfish Immunol.">
        <title>Early steps in the European eel (Anguilla anguilla)-Vibrio vulnificus interaction in the gills: Role of the RtxA13 toxin.</title>
        <authorList>
            <person name="Callol A."/>
            <person name="Pajuelo D."/>
            <person name="Ebbesson L."/>
            <person name="Teles M."/>
            <person name="MacKenzie S."/>
            <person name="Amaro C."/>
        </authorList>
    </citation>
    <scope>NUCLEOTIDE SEQUENCE</scope>
</reference>
<name>A0A0E9T393_ANGAN</name>